<dbReference type="RefSeq" id="XP_046078241.1">
    <property type="nucleotide sequence ID" value="XM_046213488.1"/>
</dbReference>
<reference evidence="1" key="1">
    <citation type="submission" date="2021-12" db="EMBL/GenBank/DDBJ databases">
        <title>Convergent genome expansion in fungi linked to evolution of root-endophyte symbiosis.</title>
        <authorList>
            <consortium name="DOE Joint Genome Institute"/>
            <person name="Ke Y.-H."/>
            <person name="Bonito G."/>
            <person name="Liao H.-L."/>
            <person name="Looney B."/>
            <person name="Rojas-Flechas A."/>
            <person name="Nash J."/>
            <person name="Hameed K."/>
            <person name="Schadt C."/>
            <person name="Martin F."/>
            <person name="Crous P.W."/>
            <person name="Miettinen O."/>
            <person name="Magnuson J.K."/>
            <person name="Labbe J."/>
            <person name="Jacobson D."/>
            <person name="Doktycz M.J."/>
            <person name="Veneault-Fourrey C."/>
            <person name="Kuo A."/>
            <person name="Mondo S."/>
            <person name="Calhoun S."/>
            <person name="Riley R."/>
            <person name="Ohm R."/>
            <person name="LaButti K."/>
            <person name="Andreopoulos B."/>
            <person name="Pangilinan J."/>
            <person name="Nolan M."/>
            <person name="Tritt A."/>
            <person name="Clum A."/>
            <person name="Lipzen A."/>
            <person name="Daum C."/>
            <person name="Barry K."/>
            <person name="Grigoriev I.V."/>
            <person name="Vilgalys R."/>
        </authorList>
    </citation>
    <scope>NUCLEOTIDE SEQUENCE</scope>
    <source>
        <strain evidence="1">PMI_201</strain>
    </source>
</reference>
<dbReference type="PANTHER" id="PTHR38791">
    <property type="entry name" value="ZN(II)2CYS6 TRANSCRIPTION FACTOR (EUROFUNG)-RELATED-RELATED"/>
    <property type="match status" value="1"/>
</dbReference>
<dbReference type="EMBL" id="JAJTJA010000001">
    <property type="protein sequence ID" value="KAH8705620.1"/>
    <property type="molecule type" value="Genomic_DNA"/>
</dbReference>
<gene>
    <name evidence="1" type="ORF">BGW36DRAFT_354018</name>
</gene>
<dbReference type="GeneID" id="70243775"/>
<accession>A0AAD4L6S0</accession>
<dbReference type="Proteomes" id="UP001201262">
    <property type="component" value="Unassembled WGS sequence"/>
</dbReference>
<organism evidence="1 2">
    <name type="scientific">Talaromyces proteolyticus</name>
    <dbReference type="NCBI Taxonomy" id="1131652"/>
    <lineage>
        <taxon>Eukaryota</taxon>
        <taxon>Fungi</taxon>
        <taxon>Dikarya</taxon>
        <taxon>Ascomycota</taxon>
        <taxon>Pezizomycotina</taxon>
        <taxon>Eurotiomycetes</taxon>
        <taxon>Eurotiomycetidae</taxon>
        <taxon>Eurotiales</taxon>
        <taxon>Trichocomaceae</taxon>
        <taxon>Talaromyces</taxon>
        <taxon>Talaromyces sect. Bacilispori</taxon>
    </lineage>
</organism>
<keyword evidence="2" id="KW-1185">Reference proteome</keyword>
<evidence type="ECO:0000313" key="2">
    <source>
        <dbReference type="Proteomes" id="UP001201262"/>
    </source>
</evidence>
<name>A0AAD4L6S0_9EURO</name>
<evidence type="ECO:0000313" key="1">
    <source>
        <dbReference type="EMBL" id="KAH8705620.1"/>
    </source>
</evidence>
<dbReference type="AlphaFoldDB" id="A0AAD4L6S0"/>
<dbReference type="InterPro" id="IPR053175">
    <property type="entry name" value="DHMBA_Reg_Transcription_Factor"/>
</dbReference>
<protein>
    <submittedName>
        <fullName evidence="1">Uncharacterized protein</fullName>
    </submittedName>
</protein>
<proteinExistence type="predicted"/>
<comment type="caution">
    <text evidence="1">The sequence shown here is derived from an EMBL/GenBank/DDBJ whole genome shotgun (WGS) entry which is preliminary data.</text>
</comment>
<sequence length="448" mass="50542">MSHFLSPTLSDETIDDSQYSRQSIALATFFTRSIITPRRLQTITGFLEELPQLYLRNTGSDSPLQQIIAACASAAYGIRNCCAIALDDARAAYDAAIPRLLHDISLFPSSSAFESTVTSVFLCLFYEFIMCLEENRPFTNLHEKGLISLVRASQKRQYVSDSAEGRLLEAARNHIANHCLETGLSASDTLGDEISLLPLAGCDFPRLLTHYIIRTADFAFTSRESLSQSTKSDLLRALHHAQGLDSDLKRWTDCTPVHWIFSRKKDNSWVYEYAYDGRCDVYYDLQVASAWNTYRRTRLVLLECIIRIVRSLRKLGEDDCGAYENKAISLMIDLATDVCASVPFHLGTLSPADEDIIYPSQEDDEGDAIHRQVAPIHGWFLIVLPISRLMQTSFLPPGQYAWIVSQYHRICDIIAHKHRIPSQDVVRIFETAIPAFASALPINSRHLR</sequence>